<reference evidence="1" key="2">
    <citation type="submission" date="2021-03" db="UniProtKB">
        <authorList>
            <consortium name="EnsemblPlants"/>
        </authorList>
    </citation>
    <scope>IDENTIFICATION</scope>
</reference>
<dbReference type="Gramene" id="AUR62019738-RA">
    <property type="protein sequence ID" value="AUR62019738-RA:cds"/>
    <property type="gene ID" value="AUR62019738"/>
</dbReference>
<reference evidence="1" key="1">
    <citation type="journal article" date="2017" name="Nature">
        <title>The genome of Chenopodium quinoa.</title>
        <authorList>
            <person name="Jarvis D.E."/>
            <person name="Ho Y.S."/>
            <person name="Lightfoot D.J."/>
            <person name="Schmoeckel S.M."/>
            <person name="Li B."/>
            <person name="Borm T.J.A."/>
            <person name="Ohyanagi H."/>
            <person name="Mineta K."/>
            <person name="Michell C.T."/>
            <person name="Saber N."/>
            <person name="Kharbatia N.M."/>
            <person name="Rupper R.R."/>
            <person name="Sharp A.R."/>
            <person name="Dally N."/>
            <person name="Boughton B.A."/>
            <person name="Woo Y.H."/>
            <person name="Gao G."/>
            <person name="Schijlen E.G.W.M."/>
            <person name="Guo X."/>
            <person name="Momin A.A."/>
            <person name="Negrao S."/>
            <person name="Al-Babili S."/>
            <person name="Gehring C."/>
            <person name="Roessner U."/>
            <person name="Jung C."/>
            <person name="Murphy K."/>
            <person name="Arold S.T."/>
            <person name="Gojobori T."/>
            <person name="van der Linden C.G."/>
            <person name="van Loo E.N."/>
            <person name="Jellen E.N."/>
            <person name="Maughan P.J."/>
            <person name="Tester M."/>
        </authorList>
    </citation>
    <scope>NUCLEOTIDE SEQUENCE [LARGE SCALE GENOMIC DNA]</scope>
    <source>
        <strain evidence="1">cv. PI 614886</strain>
    </source>
</reference>
<keyword evidence="2" id="KW-1185">Reference proteome</keyword>
<evidence type="ECO:0000313" key="2">
    <source>
        <dbReference type="Proteomes" id="UP000596660"/>
    </source>
</evidence>
<dbReference type="PANTHER" id="PTHR33698">
    <property type="entry name" value="NUCLEAR TRANSPORT FACTOR 2 (NTF2)-LIKE PROTEIN"/>
    <property type="match status" value="1"/>
</dbReference>
<name>A0A803LW87_CHEQI</name>
<dbReference type="Proteomes" id="UP000596660">
    <property type="component" value="Unplaced"/>
</dbReference>
<sequence length="200" mass="22743">MALSPSFTCKIMPNISHRSLTSLSYVRPQSSCTRNLHTPRVKVVIPKPIFRTTNIRTCISHRKKPEIGCKFAAKSDSSSEFNAVSDVIKKLCTCINEINMTELENLLSRDCYIEDTLFKSEKEHKSGKEEVKNLLFKLAGILGIQNLQLELEEPIPGKEELTATVNWRLVHKDSQELHHKNIRGHSTFQCSYEGDTLVIM</sequence>
<proteinExistence type="predicted"/>
<dbReference type="PANTHER" id="PTHR33698:SF1">
    <property type="entry name" value="NUCLEAR TRANSPORT FACTOR 2 (NTF2) FAMILY PROTEIN"/>
    <property type="match status" value="1"/>
</dbReference>
<accession>A0A803LW87</accession>
<dbReference type="EnsemblPlants" id="AUR62019738-RA">
    <property type="protein sequence ID" value="AUR62019738-RA:cds"/>
    <property type="gene ID" value="AUR62019738"/>
</dbReference>
<organism evidence="1 2">
    <name type="scientific">Chenopodium quinoa</name>
    <name type="common">Quinoa</name>
    <dbReference type="NCBI Taxonomy" id="63459"/>
    <lineage>
        <taxon>Eukaryota</taxon>
        <taxon>Viridiplantae</taxon>
        <taxon>Streptophyta</taxon>
        <taxon>Embryophyta</taxon>
        <taxon>Tracheophyta</taxon>
        <taxon>Spermatophyta</taxon>
        <taxon>Magnoliopsida</taxon>
        <taxon>eudicotyledons</taxon>
        <taxon>Gunneridae</taxon>
        <taxon>Pentapetalae</taxon>
        <taxon>Caryophyllales</taxon>
        <taxon>Chenopodiaceae</taxon>
        <taxon>Chenopodioideae</taxon>
        <taxon>Atripliceae</taxon>
        <taxon>Chenopodium</taxon>
    </lineage>
</organism>
<protein>
    <submittedName>
        <fullName evidence="1">Uncharacterized protein</fullName>
    </submittedName>
</protein>
<evidence type="ECO:0000313" key="1">
    <source>
        <dbReference type="EnsemblPlants" id="AUR62019738-RA:cds"/>
    </source>
</evidence>
<dbReference type="AlphaFoldDB" id="A0A803LW87"/>